<dbReference type="AlphaFoldDB" id="C6TF53"/>
<name>C6TF53_SOYBN</name>
<organism evidence="2">
    <name type="scientific">Glycine max</name>
    <name type="common">Soybean</name>
    <name type="synonym">Glycine hispida</name>
    <dbReference type="NCBI Taxonomy" id="3847"/>
    <lineage>
        <taxon>Eukaryota</taxon>
        <taxon>Viridiplantae</taxon>
        <taxon>Streptophyta</taxon>
        <taxon>Embryophyta</taxon>
        <taxon>Tracheophyta</taxon>
        <taxon>Spermatophyta</taxon>
        <taxon>Magnoliopsida</taxon>
        <taxon>eudicotyledons</taxon>
        <taxon>Gunneridae</taxon>
        <taxon>Pentapetalae</taxon>
        <taxon>rosids</taxon>
        <taxon>fabids</taxon>
        <taxon>Fabales</taxon>
        <taxon>Fabaceae</taxon>
        <taxon>Papilionoideae</taxon>
        <taxon>50 kb inversion clade</taxon>
        <taxon>NPAAA clade</taxon>
        <taxon>indigoferoid/millettioid clade</taxon>
        <taxon>Phaseoleae</taxon>
        <taxon>Glycine</taxon>
        <taxon>Glycine subgen. Soja</taxon>
    </lineage>
</organism>
<dbReference type="ExpressionAtlas" id="C6TF53">
    <property type="expression patterns" value="baseline and differential"/>
</dbReference>
<evidence type="ECO:0000256" key="1">
    <source>
        <dbReference type="SAM" id="Coils"/>
    </source>
</evidence>
<feature type="coiled-coil region" evidence="1">
    <location>
        <begin position="1"/>
        <end position="28"/>
    </location>
</feature>
<accession>C6TF53</accession>
<keyword evidence="1" id="KW-0175">Coiled coil</keyword>
<evidence type="ECO:0000313" key="2">
    <source>
        <dbReference type="EMBL" id="ACU20455.1"/>
    </source>
</evidence>
<reference evidence="2" key="1">
    <citation type="submission" date="2009-08" db="EMBL/GenBank/DDBJ databases">
        <authorList>
            <person name="Cheung F."/>
            <person name="Xiao Y."/>
            <person name="Chan A."/>
            <person name="Moskal W."/>
            <person name="Town C.D."/>
        </authorList>
    </citation>
    <scope>NUCLEOTIDE SEQUENCE</scope>
</reference>
<proteinExistence type="evidence at transcript level"/>
<protein>
    <submittedName>
        <fullName evidence="2">Uncharacterized protein</fullName>
    </submittedName>
</protein>
<dbReference type="EMBL" id="BT096235">
    <property type="protein sequence ID" value="ACU20455.1"/>
    <property type="molecule type" value="mRNA"/>
</dbReference>
<sequence>MGMLRIKLEEAKKENEILKAMLNQVNEHCTTFQNRILFEMQQHQLSASSSSPRNNNNHHDSQVIKFDLNFVLINDSI</sequence>